<evidence type="ECO:0000313" key="6">
    <source>
        <dbReference type="Proteomes" id="UP000006352"/>
    </source>
</evidence>
<dbReference type="InterPro" id="IPR042099">
    <property type="entry name" value="ANL_N_sf"/>
</dbReference>
<evidence type="ECO:0000256" key="3">
    <source>
        <dbReference type="SAM" id="Phobius"/>
    </source>
</evidence>
<sequence length="468" mass="50725">MARLTIPSPPQTQGLSSKTFCPPPLDGSLLFGQISEWHEQHSPHHRLFTYVDDTDRIQDITWSDAARAIRAGAWLARECVPWKQEMGKAPIIGILAASDTIPYATMVMGIVHAGYVAFIISIRNSPAAVAHLLNNVEVNHVLVGREQASQDLIQEAIVMLKSQYSSAGIPSVSAMPVYEDLYSPLSVPSLADELPCSLLSLDAPTLILHSSGSTAFPKPIIYTNRRVLELGTTPYYGELDITGLVFSIHMMPMFHSIGIMHVILGASCGIVTAVFAPKSPPAAPTTETVFQGAKACGCDIIIVTPAFVECALESWSRNPEYVAWLATLKFLWFGGGPLNKEVGDFLSSQGVSLCMGYGLTEAGCISVFIPARSYPDWEYIPFNPAITAHMLPQGDGTYELIVLASERDHPCLINTQVDGVDAYSTSDRLAPHPSLPGFWRIVGRTDDQIMHSTGEKASVVCVSNALIN</sequence>
<dbReference type="SUPFAM" id="SSF56801">
    <property type="entry name" value="Acetyl-CoA synthetase-like"/>
    <property type="match status" value="1"/>
</dbReference>
<gene>
    <name evidence="5" type="ORF">FIBRA_09140</name>
</gene>
<dbReference type="InParanoid" id="J4I3W5"/>
<proteinExistence type="predicted"/>
<evidence type="ECO:0000313" key="5">
    <source>
        <dbReference type="EMBL" id="CCM06837.1"/>
    </source>
</evidence>
<dbReference type="STRING" id="599839.J4I3W5"/>
<dbReference type="HOGENOM" id="CLU_002220_3_2_1"/>
<keyword evidence="2" id="KW-0597">Phosphoprotein</keyword>
<evidence type="ECO:0000259" key="4">
    <source>
        <dbReference type="Pfam" id="PF00501"/>
    </source>
</evidence>
<dbReference type="InterPro" id="IPR051414">
    <property type="entry name" value="Adenylate-forming_Reductase"/>
</dbReference>
<dbReference type="RefSeq" id="XP_012176858.1">
    <property type="nucleotide sequence ID" value="XM_012321468.1"/>
</dbReference>
<dbReference type="PANTHER" id="PTHR43439">
    <property type="entry name" value="PHENYLACETATE-COENZYME A LIGASE"/>
    <property type="match status" value="1"/>
</dbReference>
<keyword evidence="3" id="KW-0812">Transmembrane</keyword>
<evidence type="ECO:0000256" key="1">
    <source>
        <dbReference type="ARBA" id="ARBA00022450"/>
    </source>
</evidence>
<dbReference type="Gene3D" id="3.40.50.12780">
    <property type="entry name" value="N-terminal domain of ligase-like"/>
    <property type="match status" value="1"/>
</dbReference>
<feature type="domain" description="AMP-dependent synthetase/ligase" evidence="4">
    <location>
        <begin position="55"/>
        <end position="378"/>
    </location>
</feature>
<organism evidence="5 6">
    <name type="scientific">Fibroporia radiculosa</name>
    <dbReference type="NCBI Taxonomy" id="599839"/>
    <lineage>
        <taxon>Eukaryota</taxon>
        <taxon>Fungi</taxon>
        <taxon>Dikarya</taxon>
        <taxon>Basidiomycota</taxon>
        <taxon>Agaricomycotina</taxon>
        <taxon>Agaricomycetes</taxon>
        <taxon>Polyporales</taxon>
        <taxon>Fibroporiaceae</taxon>
        <taxon>Fibroporia</taxon>
    </lineage>
</organism>
<keyword evidence="3" id="KW-1133">Transmembrane helix</keyword>
<keyword evidence="3" id="KW-0472">Membrane</keyword>
<dbReference type="PANTHER" id="PTHR43439:SF2">
    <property type="entry name" value="ENZYME, PUTATIVE (JCVI)-RELATED"/>
    <property type="match status" value="1"/>
</dbReference>
<name>J4I3W5_9APHY</name>
<reference evidence="5 6" key="1">
    <citation type="journal article" date="2012" name="Appl. Environ. Microbiol.">
        <title>Short-read sequencing for genomic analysis of the brown rot fungus Fibroporia radiculosa.</title>
        <authorList>
            <person name="Tang J.D."/>
            <person name="Perkins A.D."/>
            <person name="Sonstegard T.S."/>
            <person name="Schroeder S.G."/>
            <person name="Burgess S.C."/>
            <person name="Diehl S.V."/>
        </authorList>
    </citation>
    <scope>NUCLEOTIDE SEQUENCE [LARGE SCALE GENOMIC DNA]</scope>
    <source>
        <strain evidence="5 6">TFFH 294</strain>
    </source>
</reference>
<dbReference type="OrthoDB" id="429813at2759"/>
<dbReference type="InterPro" id="IPR000873">
    <property type="entry name" value="AMP-dep_synth/lig_dom"/>
</dbReference>
<accession>J4I3W5</accession>
<evidence type="ECO:0000256" key="2">
    <source>
        <dbReference type="ARBA" id="ARBA00022553"/>
    </source>
</evidence>
<protein>
    <recommendedName>
        <fullName evidence="4">AMP-dependent synthetase/ligase domain-containing protein</fullName>
    </recommendedName>
</protein>
<dbReference type="EMBL" id="HE797527">
    <property type="protein sequence ID" value="CCM06837.1"/>
    <property type="molecule type" value="Genomic_DNA"/>
</dbReference>
<dbReference type="Proteomes" id="UP000006352">
    <property type="component" value="Unassembled WGS sequence"/>
</dbReference>
<keyword evidence="6" id="KW-1185">Reference proteome</keyword>
<keyword evidence="1" id="KW-0596">Phosphopantetheine</keyword>
<dbReference type="AlphaFoldDB" id="J4I3W5"/>
<feature type="transmembrane region" description="Helical" evidence="3">
    <location>
        <begin position="257"/>
        <end position="276"/>
    </location>
</feature>
<dbReference type="GeneID" id="24101737"/>
<dbReference type="Pfam" id="PF00501">
    <property type="entry name" value="AMP-binding"/>
    <property type="match status" value="1"/>
</dbReference>